<evidence type="ECO:0000313" key="12">
    <source>
        <dbReference type="Proteomes" id="UP000886748"/>
    </source>
</evidence>
<proteinExistence type="inferred from homology"/>
<comment type="caution">
    <text evidence="11">The sequence shown here is derived from an EMBL/GenBank/DDBJ whole genome shotgun (WGS) entry which is preliminary data.</text>
</comment>
<protein>
    <recommendedName>
        <fullName evidence="2">DNA polymerase III subunit delta</fullName>
        <ecNumber evidence="1">2.7.7.7</ecNumber>
    </recommendedName>
</protein>
<evidence type="ECO:0000256" key="7">
    <source>
        <dbReference type="ARBA" id="ARBA00034754"/>
    </source>
</evidence>
<evidence type="ECO:0000256" key="5">
    <source>
        <dbReference type="ARBA" id="ARBA00022705"/>
    </source>
</evidence>
<dbReference type="NCBIfam" id="TIGR01128">
    <property type="entry name" value="holA"/>
    <property type="match status" value="1"/>
</dbReference>
<dbReference type="GO" id="GO:0003677">
    <property type="term" value="F:DNA binding"/>
    <property type="evidence" value="ECO:0007669"/>
    <property type="project" value="InterPro"/>
</dbReference>
<keyword evidence="3 11" id="KW-0808">Transferase</keyword>
<name>A0A9D1SR54_9CLOT</name>
<dbReference type="SUPFAM" id="SSF52540">
    <property type="entry name" value="P-loop containing nucleoside triphosphate hydrolases"/>
    <property type="match status" value="1"/>
</dbReference>
<keyword evidence="6" id="KW-0239">DNA-directed DNA polymerase</keyword>
<dbReference type="SUPFAM" id="SSF48019">
    <property type="entry name" value="post-AAA+ oligomerization domain-like"/>
    <property type="match status" value="1"/>
</dbReference>
<dbReference type="InterPro" id="IPR005790">
    <property type="entry name" value="DNA_polIII_delta"/>
</dbReference>
<dbReference type="GO" id="GO:0009360">
    <property type="term" value="C:DNA polymerase III complex"/>
    <property type="evidence" value="ECO:0007669"/>
    <property type="project" value="InterPro"/>
</dbReference>
<evidence type="ECO:0000256" key="3">
    <source>
        <dbReference type="ARBA" id="ARBA00022679"/>
    </source>
</evidence>
<dbReference type="Pfam" id="PF21694">
    <property type="entry name" value="DNA_pol3_delta_C"/>
    <property type="match status" value="1"/>
</dbReference>
<keyword evidence="4 11" id="KW-0548">Nucleotidyltransferase</keyword>
<dbReference type="InterPro" id="IPR027417">
    <property type="entry name" value="P-loop_NTPase"/>
</dbReference>
<dbReference type="Gene3D" id="1.20.272.10">
    <property type="match status" value="1"/>
</dbReference>
<dbReference type="PANTHER" id="PTHR34388:SF1">
    <property type="entry name" value="DNA POLYMERASE III SUBUNIT DELTA"/>
    <property type="match status" value="1"/>
</dbReference>
<evidence type="ECO:0000259" key="10">
    <source>
        <dbReference type="Pfam" id="PF21694"/>
    </source>
</evidence>
<evidence type="ECO:0000259" key="9">
    <source>
        <dbReference type="Pfam" id="PF06144"/>
    </source>
</evidence>
<accession>A0A9D1SR54</accession>
<comment type="catalytic activity">
    <reaction evidence="8">
        <text>DNA(n) + a 2'-deoxyribonucleoside 5'-triphosphate = DNA(n+1) + diphosphate</text>
        <dbReference type="Rhea" id="RHEA:22508"/>
        <dbReference type="Rhea" id="RHEA-COMP:17339"/>
        <dbReference type="Rhea" id="RHEA-COMP:17340"/>
        <dbReference type="ChEBI" id="CHEBI:33019"/>
        <dbReference type="ChEBI" id="CHEBI:61560"/>
        <dbReference type="ChEBI" id="CHEBI:173112"/>
        <dbReference type="EC" id="2.7.7.7"/>
    </reaction>
</comment>
<evidence type="ECO:0000256" key="4">
    <source>
        <dbReference type="ARBA" id="ARBA00022695"/>
    </source>
</evidence>
<dbReference type="InterPro" id="IPR048466">
    <property type="entry name" value="DNA_pol3_delta-like_C"/>
</dbReference>
<organism evidence="11 12">
    <name type="scientific">Candidatus Limenecus avicola</name>
    <dbReference type="NCBI Taxonomy" id="2840847"/>
    <lineage>
        <taxon>Bacteria</taxon>
        <taxon>Bacillati</taxon>
        <taxon>Bacillota</taxon>
        <taxon>Clostridia</taxon>
        <taxon>Eubacteriales</taxon>
        <taxon>Clostridiaceae</taxon>
        <taxon>Clostridiaceae incertae sedis</taxon>
        <taxon>Candidatus Limenecus</taxon>
    </lineage>
</organism>
<dbReference type="InterPro" id="IPR010372">
    <property type="entry name" value="DNA_pol3_delta_N"/>
</dbReference>
<dbReference type="AlphaFoldDB" id="A0A9D1SR54"/>
<feature type="domain" description="DNA polymerase III delta subunit-like C-terminal" evidence="10">
    <location>
        <begin position="206"/>
        <end position="311"/>
    </location>
</feature>
<evidence type="ECO:0000313" key="11">
    <source>
        <dbReference type="EMBL" id="HIU92139.1"/>
    </source>
</evidence>
<reference evidence="11" key="1">
    <citation type="submission" date="2020-10" db="EMBL/GenBank/DDBJ databases">
        <authorList>
            <person name="Gilroy R."/>
        </authorList>
    </citation>
    <scope>NUCLEOTIDE SEQUENCE</scope>
    <source>
        <strain evidence="11">CHK154-7741</strain>
    </source>
</reference>
<dbReference type="PANTHER" id="PTHR34388">
    <property type="entry name" value="DNA POLYMERASE III SUBUNIT DELTA"/>
    <property type="match status" value="1"/>
</dbReference>
<dbReference type="Pfam" id="PF06144">
    <property type="entry name" value="DNA_pol3_delta"/>
    <property type="match status" value="1"/>
</dbReference>
<reference evidence="11" key="2">
    <citation type="journal article" date="2021" name="PeerJ">
        <title>Extensive microbial diversity within the chicken gut microbiome revealed by metagenomics and culture.</title>
        <authorList>
            <person name="Gilroy R."/>
            <person name="Ravi A."/>
            <person name="Getino M."/>
            <person name="Pursley I."/>
            <person name="Horton D.L."/>
            <person name="Alikhan N.F."/>
            <person name="Baker D."/>
            <person name="Gharbi K."/>
            <person name="Hall N."/>
            <person name="Watson M."/>
            <person name="Adriaenssens E.M."/>
            <person name="Foster-Nyarko E."/>
            <person name="Jarju S."/>
            <person name="Secka A."/>
            <person name="Antonio M."/>
            <person name="Oren A."/>
            <person name="Chaudhuri R.R."/>
            <person name="La Ragione R."/>
            <person name="Hildebrand F."/>
            <person name="Pallen M.J."/>
        </authorList>
    </citation>
    <scope>NUCLEOTIDE SEQUENCE</scope>
    <source>
        <strain evidence="11">CHK154-7741</strain>
    </source>
</reference>
<evidence type="ECO:0000256" key="2">
    <source>
        <dbReference type="ARBA" id="ARBA00017703"/>
    </source>
</evidence>
<evidence type="ECO:0000256" key="1">
    <source>
        <dbReference type="ARBA" id="ARBA00012417"/>
    </source>
</evidence>
<sequence>MLYFYHGQEDYLIELELESLKSKVVDKSFLSTNYRVYDNPKFQELIDILRTPSLMFGNVLAVVNCEKYFFDTKGKINFEDKELKQIEEAIQSMPESLHVVFVCRIERGSTKKIDTRRKIYKIISKNASTSEFAEFKPYQKELASWIQKQVKKKELMMASDVVQFLIERLGTNLRVIDNELEKLKLSVYPEKNIKKEHIKDICTSTEDIFLLSDYILKGQKDLALLEFKKLCTNKHYLEILAVLQTSFSRLAAMKVDSVDKSSFEIASKTHMSEFIVKKQLEKLRNVPMDRIIQIRKNLLEAEYRVKTGEMAFYELPVELGLLG</sequence>
<dbReference type="Gene3D" id="1.10.8.60">
    <property type="match status" value="1"/>
</dbReference>
<dbReference type="GO" id="GO:0003887">
    <property type="term" value="F:DNA-directed DNA polymerase activity"/>
    <property type="evidence" value="ECO:0007669"/>
    <property type="project" value="UniProtKB-KW"/>
</dbReference>
<keyword evidence="5" id="KW-0235">DNA replication</keyword>
<evidence type="ECO:0000256" key="8">
    <source>
        <dbReference type="ARBA" id="ARBA00049244"/>
    </source>
</evidence>
<dbReference type="EMBL" id="DVOD01000022">
    <property type="protein sequence ID" value="HIU92139.1"/>
    <property type="molecule type" value="Genomic_DNA"/>
</dbReference>
<dbReference type="EC" id="2.7.7.7" evidence="1"/>
<feature type="domain" description="DNA polymerase III delta N-terminal" evidence="9">
    <location>
        <begin position="3"/>
        <end position="129"/>
    </location>
</feature>
<dbReference type="Proteomes" id="UP000886748">
    <property type="component" value="Unassembled WGS sequence"/>
</dbReference>
<dbReference type="Gene3D" id="3.40.50.300">
    <property type="entry name" value="P-loop containing nucleotide triphosphate hydrolases"/>
    <property type="match status" value="1"/>
</dbReference>
<comment type="similarity">
    <text evidence="7">Belongs to the DNA polymerase HolA subunit family.</text>
</comment>
<gene>
    <name evidence="11" type="primary">holA</name>
    <name evidence="11" type="ORF">IAD26_03275</name>
</gene>
<dbReference type="GO" id="GO:0006261">
    <property type="term" value="P:DNA-templated DNA replication"/>
    <property type="evidence" value="ECO:0007669"/>
    <property type="project" value="TreeGrafter"/>
</dbReference>
<dbReference type="InterPro" id="IPR008921">
    <property type="entry name" value="DNA_pol3_clamp-load_cplx_C"/>
</dbReference>
<evidence type="ECO:0000256" key="6">
    <source>
        <dbReference type="ARBA" id="ARBA00022932"/>
    </source>
</evidence>